<organism evidence="4 5">
    <name type="scientific">Ruegeria meonggei</name>
    <dbReference type="NCBI Taxonomy" id="1446476"/>
    <lineage>
        <taxon>Bacteria</taxon>
        <taxon>Pseudomonadati</taxon>
        <taxon>Pseudomonadota</taxon>
        <taxon>Alphaproteobacteria</taxon>
        <taxon>Rhodobacterales</taxon>
        <taxon>Roseobacteraceae</taxon>
        <taxon>Ruegeria</taxon>
    </lineage>
</organism>
<dbReference type="Proteomes" id="UP000193778">
    <property type="component" value="Unassembled WGS sequence"/>
</dbReference>
<dbReference type="InterPro" id="IPR055170">
    <property type="entry name" value="GFO_IDH_MocA-like_dom"/>
</dbReference>
<evidence type="ECO:0000313" key="5">
    <source>
        <dbReference type="Proteomes" id="UP000193778"/>
    </source>
</evidence>
<evidence type="ECO:0000259" key="2">
    <source>
        <dbReference type="Pfam" id="PF01408"/>
    </source>
</evidence>
<keyword evidence="1 4" id="KW-0560">Oxidoreductase</keyword>
<dbReference type="EMBL" id="FWFP01000017">
    <property type="protein sequence ID" value="SLN75962.1"/>
    <property type="molecule type" value="Genomic_DNA"/>
</dbReference>
<protein>
    <submittedName>
        <fullName evidence="4">1,5-anhydro-D-fructose reductase</fullName>
        <ecNumber evidence="4">1.1.1.292</ecNumber>
    </submittedName>
</protein>
<name>A0A1X7ACU4_9RHOB</name>
<dbReference type="InterPro" id="IPR000683">
    <property type="entry name" value="Gfo/Idh/MocA-like_OxRdtase_N"/>
</dbReference>
<dbReference type="GO" id="GO:0033712">
    <property type="term" value="F:1,5-anhydro-D-fructose reductase (1,5-anhydro-D-mannitol-forming) activity"/>
    <property type="evidence" value="ECO:0007669"/>
    <property type="project" value="UniProtKB-EC"/>
</dbReference>
<dbReference type="SUPFAM" id="SSF51735">
    <property type="entry name" value="NAD(P)-binding Rossmann-fold domains"/>
    <property type="match status" value="1"/>
</dbReference>
<dbReference type="Gene3D" id="3.40.50.720">
    <property type="entry name" value="NAD(P)-binding Rossmann-like Domain"/>
    <property type="match status" value="1"/>
</dbReference>
<dbReference type="Gene3D" id="3.30.360.10">
    <property type="entry name" value="Dihydrodipicolinate Reductase, domain 2"/>
    <property type="match status" value="1"/>
</dbReference>
<dbReference type="SUPFAM" id="SSF55347">
    <property type="entry name" value="Glyceraldehyde-3-phosphate dehydrogenase-like, C-terminal domain"/>
    <property type="match status" value="1"/>
</dbReference>
<dbReference type="PANTHER" id="PTHR43818:SF11">
    <property type="entry name" value="BCDNA.GH03377"/>
    <property type="match status" value="1"/>
</dbReference>
<feature type="domain" description="GFO/IDH/MocA-like oxidoreductase" evidence="3">
    <location>
        <begin position="129"/>
        <end position="249"/>
    </location>
</feature>
<dbReference type="RefSeq" id="WP_085824739.1">
    <property type="nucleotide sequence ID" value="NZ_FWFP01000017.1"/>
</dbReference>
<dbReference type="Pfam" id="PF22725">
    <property type="entry name" value="GFO_IDH_MocA_C3"/>
    <property type="match status" value="1"/>
</dbReference>
<dbReference type="AlphaFoldDB" id="A0A1X7ACU4"/>
<sequence>MRIGVVGAGKIGKLRVQSIIADPTAELAAVVDVNQQAAKAAVEGTSATAYSNLSAFLDTGMDAVIVSIPPHLHEDACVAAFARGLHVLCEKPLSNTVVGGQRIVDAAKNADRILAVGFNLRYYPFVSFARAAIDAGKIGKIDHIRIYGGHNGLHNFGHDWEYKMPESGGGAMMDIGIHMTDLARYFLGEITSVYGVMTENIWHVDGSEDNAMAVFRNPEGVTATYHATWAEWKGYKSFVEIYGDKGMVRGAYAPMQNLLISKPTTDGPETRQRKFYPEIMIREKLKTWQSTCLLSFQDELRDFQRMIAGNYDAPLADGHAGLRALQVAAAVRESTGSGQAVALENIGHMREPRR</sequence>
<reference evidence="5" key="1">
    <citation type="submission" date="2017-03" db="EMBL/GenBank/DDBJ databases">
        <authorList>
            <person name="Rodrigo-Torres L."/>
            <person name="Arahal R.D."/>
            <person name="Lucena T."/>
        </authorList>
    </citation>
    <scope>NUCLEOTIDE SEQUENCE [LARGE SCALE GENOMIC DNA]</scope>
    <source>
        <strain evidence="5">CECT 8411</strain>
    </source>
</reference>
<dbReference type="GO" id="GO:0000166">
    <property type="term" value="F:nucleotide binding"/>
    <property type="evidence" value="ECO:0007669"/>
    <property type="project" value="InterPro"/>
</dbReference>
<gene>
    <name evidence="4" type="primary">afr_2</name>
    <name evidence="4" type="ORF">RUM8411_04300</name>
</gene>
<dbReference type="Pfam" id="PF01408">
    <property type="entry name" value="GFO_IDH_MocA"/>
    <property type="match status" value="1"/>
</dbReference>
<evidence type="ECO:0000256" key="1">
    <source>
        <dbReference type="ARBA" id="ARBA00023002"/>
    </source>
</evidence>
<dbReference type="InterPro" id="IPR036291">
    <property type="entry name" value="NAD(P)-bd_dom_sf"/>
</dbReference>
<keyword evidence="5" id="KW-1185">Reference proteome</keyword>
<proteinExistence type="predicted"/>
<accession>A0A1X7ACU4</accession>
<dbReference type="EC" id="1.1.1.292" evidence="4"/>
<dbReference type="InterPro" id="IPR050463">
    <property type="entry name" value="Gfo/Idh/MocA_oxidrdct_glycsds"/>
</dbReference>
<evidence type="ECO:0000313" key="4">
    <source>
        <dbReference type="EMBL" id="SLN75962.1"/>
    </source>
</evidence>
<dbReference type="PANTHER" id="PTHR43818">
    <property type="entry name" value="BCDNA.GH03377"/>
    <property type="match status" value="1"/>
</dbReference>
<feature type="domain" description="Gfo/Idh/MocA-like oxidoreductase N-terminal" evidence="2">
    <location>
        <begin position="1"/>
        <end position="118"/>
    </location>
</feature>
<dbReference type="OrthoDB" id="7798185at2"/>
<evidence type="ECO:0000259" key="3">
    <source>
        <dbReference type="Pfam" id="PF22725"/>
    </source>
</evidence>